<gene>
    <name evidence="2" type="ORF">Vbra_128</name>
</gene>
<organism evidence="2 3">
    <name type="scientific">Vitrella brassicaformis (strain CCMP3155)</name>
    <dbReference type="NCBI Taxonomy" id="1169540"/>
    <lineage>
        <taxon>Eukaryota</taxon>
        <taxon>Sar</taxon>
        <taxon>Alveolata</taxon>
        <taxon>Colpodellida</taxon>
        <taxon>Vitrellaceae</taxon>
        <taxon>Vitrella</taxon>
    </lineage>
</organism>
<dbReference type="VEuPathDB" id="CryptoDB:Vbra_128"/>
<reference evidence="2 3" key="1">
    <citation type="submission" date="2014-11" db="EMBL/GenBank/DDBJ databases">
        <authorList>
            <person name="Zhu J."/>
            <person name="Qi W."/>
            <person name="Song R."/>
        </authorList>
    </citation>
    <scope>NUCLEOTIDE SEQUENCE [LARGE SCALE GENOMIC DNA]</scope>
</reference>
<protein>
    <submittedName>
        <fullName evidence="2">Uncharacterized protein</fullName>
    </submittedName>
</protein>
<name>A0A0G4GRL5_VITBC</name>
<proteinExistence type="predicted"/>
<feature type="region of interest" description="Disordered" evidence="1">
    <location>
        <begin position="70"/>
        <end position="102"/>
    </location>
</feature>
<dbReference type="AlphaFoldDB" id="A0A0G4GRL5"/>
<dbReference type="Proteomes" id="UP000041254">
    <property type="component" value="Unassembled WGS sequence"/>
</dbReference>
<feature type="compositionally biased region" description="Basic and acidic residues" evidence="1">
    <location>
        <begin position="88"/>
        <end position="102"/>
    </location>
</feature>
<evidence type="ECO:0000313" key="3">
    <source>
        <dbReference type="Proteomes" id="UP000041254"/>
    </source>
</evidence>
<dbReference type="InParanoid" id="A0A0G4GRL5"/>
<evidence type="ECO:0000313" key="2">
    <source>
        <dbReference type="EMBL" id="CEM33200.1"/>
    </source>
</evidence>
<keyword evidence="3" id="KW-1185">Reference proteome</keyword>
<sequence length="102" mass="11346">MLDLPPRVEQDGHCVFVDRLACVDPICPSSKRDQQRRADLKPRQHQQVALDSADPRQAGIVGLQAVPHGEHCSGNKSPQPALGCPDPDLGHRYDQHRNLPRM</sequence>
<accession>A0A0G4GRL5</accession>
<evidence type="ECO:0000256" key="1">
    <source>
        <dbReference type="SAM" id="MobiDB-lite"/>
    </source>
</evidence>
<dbReference type="EMBL" id="CDMY01000778">
    <property type="protein sequence ID" value="CEM33200.1"/>
    <property type="molecule type" value="Genomic_DNA"/>
</dbReference>